<evidence type="ECO:0000256" key="5">
    <source>
        <dbReference type="ARBA" id="ARBA00022989"/>
    </source>
</evidence>
<dbReference type="FunFam" id="3.40.50.2300:FF:000016">
    <property type="entry name" value="Taste 1 receptor member 2"/>
    <property type="match status" value="2"/>
</dbReference>
<evidence type="ECO:0000256" key="7">
    <source>
        <dbReference type="ARBA" id="ARBA00023136"/>
    </source>
</evidence>
<keyword evidence="4" id="KW-0732">Signal</keyword>
<evidence type="ECO:0000256" key="1">
    <source>
        <dbReference type="ARBA" id="ARBA00004651"/>
    </source>
</evidence>
<dbReference type="PANTHER" id="PTHR24061">
    <property type="entry name" value="CALCIUM-SENSING RECEPTOR-RELATED"/>
    <property type="match status" value="1"/>
</dbReference>
<dbReference type="EMBL" id="JBBPFD010000020">
    <property type="protein sequence ID" value="KAK7884856.1"/>
    <property type="molecule type" value="Genomic_DNA"/>
</dbReference>
<protein>
    <recommendedName>
        <fullName evidence="11">Receptor ligand binding region domain-containing protein</fullName>
    </recommendedName>
</protein>
<dbReference type="PANTHER" id="PTHR24061:SF441">
    <property type="entry name" value="TASTE RECEPTOR TYPE 1 MEMBER 2B-RELATED"/>
    <property type="match status" value="1"/>
</dbReference>
<keyword evidence="8" id="KW-0675">Receptor</keyword>
<evidence type="ECO:0000256" key="6">
    <source>
        <dbReference type="ARBA" id="ARBA00023040"/>
    </source>
</evidence>
<comment type="subcellular location">
    <subcellularLocation>
        <location evidence="1">Cell membrane</location>
        <topology evidence="1">Multi-pass membrane protein</topology>
    </subcellularLocation>
</comment>
<evidence type="ECO:0000313" key="13">
    <source>
        <dbReference type="Proteomes" id="UP001460270"/>
    </source>
</evidence>
<evidence type="ECO:0000256" key="9">
    <source>
        <dbReference type="ARBA" id="ARBA00023180"/>
    </source>
</evidence>
<proteinExistence type="predicted"/>
<evidence type="ECO:0000256" key="10">
    <source>
        <dbReference type="ARBA" id="ARBA00023224"/>
    </source>
</evidence>
<dbReference type="Proteomes" id="UP001460270">
    <property type="component" value="Unassembled WGS sequence"/>
</dbReference>
<evidence type="ECO:0000313" key="12">
    <source>
        <dbReference type="EMBL" id="KAK7884856.1"/>
    </source>
</evidence>
<dbReference type="InterPro" id="IPR000337">
    <property type="entry name" value="GPCR_3"/>
</dbReference>
<comment type="caution">
    <text evidence="12">The sequence shown here is derived from an EMBL/GenBank/DDBJ whole genome shotgun (WGS) entry which is preliminary data.</text>
</comment>
<organism evidence="12 13">
    <name type="scientific">Mugilogobius chulae</name>
    <name type="common">yellowstripe goby</name>
    <dbReference type="NCBI Taxonomy" id="88201"/>
    <lineage>
        <taxon>Eukaryota</taxon>
        <taxon>Metazoa</taxon>
        <taxon>Chordata</taxon>
        <taxon>Craniata</taxon>
        <taxon>Vertebrata</taxon>
        <taxon>Euteleostomi</taxon>
        <taxon>Actinopterygii</taxon>
        <taxon>Neopterygii</taxon>
        <taxon>Teleostei</taxon>
        <taxon>Neoteleostei</taxon>
        <taxon>Acanthomorphata</taxon>
        <taxon>Gobiaria</taxon>
        <taxon>Gobiiformes</taxon>
        <taxon>Gobioidei</taxon>
        <taxon>Gobiidae</taxon>
        <taxon>Gobionellinae</taxon>
        <taxon>Mugilogobius</taxon>
    </lineage>
</organism>
<keyword evidence="3" id="KW-0812">Transmembrane</keyword>
<dbReference type="PRINTS" id="PR00248">
    <property type="entry name" value="GPCRMGR"/>
</dbReference>
<keyword evidence="7" id="KW-0472">Membrane</keyword>
<keyword evidence="10" id="KW-0807">Transducer</keyword>
<dbReference type="InterPro" id="IPR000068">
    <property type="entry name" value="GPCR_3_Ca_sens_rcpt-rel"/>
</dbReference>
<reference evidence="13" key="1">
    <citation type="submission" date="2024-04" db="EMBL/GenBank/DDBJ databases">
        <title>Salinicola lusitanus LLJ914,a marine bacterium isolated from the Okinawa Trough.</title>
        <authorList>
            <person name="Li J."/>
        </authorList>
    </citation>
    <scope>NUCLEOTIDE SEQUENCE [LARGE SCALE GENOMIC DNA]</scope>
</reference>
<keyword evidence="5" id="KW-1133">Transmembrane helix</keyword>
<evidence type="ECO:0000256" key="2">
    <source>
        <dbReference type="ARBA" id="ARBA00022475"/>
    </source>
</evidence>
<accession>A0AAW0MVJ7</accession>
<gene>
    <name evidence="12" type="ORF">WMY93_027979</name>
</gene>
<feature type="domain" description="Receptor ligand binding region" evidence="11">
    <location>
        <begin position="1"/>
        <end position="350"/>
    </location>
</feature>
<evidence type="ECO:0000256" key="4">
    <source>
        <dbReference type="ARBA" id="ARBA00022729"/>
    </source>
</evidence>
<keyword evidence="9" id="KW-0325">Glycoprotein</keyword>
<evidence type="ECO:0000256" key="3">
    <source>
        <dbReference type="ARBA" id="ARBA00022692"/>
    </source>
</evidence>
<evidence type="ECO:0000259" key="11">
    <source>
        <dbReference type="Pfam" id="PF01094"/>
    </source>
</evidence>
<name>A0AAW0MVJ7_9GOBI</name>
<dbReference type="AlphaFoldDB" id="A0AAW0MVJ7"/>
<keyword evidence="6" id="KW-0297">G-protein coupled receptor</keyword>
<dbReference type="InterPro" id="IPR028082">
    <property type="entry name" value="Peripla_BP_I"/>
</dbReference>
<dbReference type="GO" id="GO:0004930">
    <property type="term" value="F:G protein-coupled receptor activity"/>
    <property type="evidence" value="ECO:0007669"/>
    <property type="project" value="UniProtKB-KW"/>
</dbReference>
<dbReference type="SUPFAM" id="SSF53822">
    <property type="entry name" value="Periplasmic binding protein-like I"/>
    <property type="match status" value="2"/>
</dbReference>
<dbReference type="GO" id="GO:0005886">
    <property type="term" value="C:plasma membrane"/>
    <property type="evidence" value="ECO:0007669"/>
    <property type="project" value="UniProtKB-SubCell"/>
</dbReference>
<evidence type="ECO:0000256" key="8">
    <source>
        <dbReference type="ARBA" id="ARBA00023170"/>
    </source>
</evidence>
<keyword evidence="2" id="KW-1003">Cell membrane</keyword>
<feature type="domain" description="Receptor ligand binding region" evidence="11">
    <location>
        <begin position="402"/>
        <end position="743"/>
    </location>
</feature>
<dbReference type="InterPro" id="IPR001828">
    <property type="entry name" value="ANF_lig-bd_rcpt"/>
</dbReference>
<dbReference type="Pfam" id="PF01094">
    <property type="entry name" value="ANF_receptor"/>
    <property type="match status" value="2"/>
</dbReference>
<dbReference type="Gene3D" id="3.40.50.2300">
    <property type="match status" value="5"/>
</dbReference>
<sequence>MRFSIEEINNSSSLLPGVTLGYNIFDHCSDTQNIPCIFNLLSGKDPMNPWAKASHIFPKITALIGAFTSPVTRTVAPMFMTHLIPMISYGAASSIFSLKHVYPSFLRTVHPNKDVVEIIVQMLLYFKWHWVAFLNIDNDYGNDGYTVFIKMIRDTDICLAYTKKLDKNTDYNTVFEQIENQRIQVIIVFAPEWTVEELIPSAMQMKVTNKTWIAVDSWALNKKLPKMPGIQSIGTVLGIAEPEISIPGFDDFISTLQIKISLGNFVTNDILKAENSFNFPVYAAVYAIAHALHNTLQCGDKKCNKSITLYPHMLLSQLKKLNFTLLDHTILFDTNGDPRFGYFNIITWNSSGEAETVGIYTFQSAPHFSINESKIQWHTKGKEAILCVELPAVPADEILHRKINNSSSLLPGVTLGYNIIDHCSDTPNIPDMFSLLSGKDPINPWATPRHSFSKITALVGPFTSPVTRTVAPLFTTQLIPMISYSATSSIFSLKQVYPSFLRTVHPNKDMVEIIVQMLLYFKWNWVAFLNIDNDYGNDGYTVFIKMIRDTDIYYNTVFEQIENLNIKVIIVFAPEWTVEELIPSAMQMKVTNKTWIAVDAWALNKKLPKMPGIQSIGTVLGIAEPVISMPGFDDFISTLQIKNQPGEFCNQFCNCSDLRLDDILKAESSFNFPVYAAVYAIAHALHNTLQCGGEKCNKNITLYPHMVLSELRRSKFTLLDHTILFDKNGDPRFGHFNIITWNSSGEAETVGIYTFQSAPHFPSMNPKYNGTPRDKFPHRYAQKNVHLDIGKVWREFTNAVLNVWDAKKANTSTCQQTHMHVCLVGSRSGRLNTVPHASCARGVCPIQ</sequence>
<keyword evidence="13" id="KW-1185">Reference proteome</keyword>